<feature type="signal peptide" evidence="1">
    <location>
        <begin position="1"/>
        <end position="15"/>
    </location>
</feature>
<evidence type="ECO:0000256" key="1">
    <source>
        <dbReference type="SAM" id="SignalP"/>
    </source>
</evidence>
<proteinExistence type="predicted"/>
<name>A0A6B0UE94_IXORI</name>
<evidence type="ECO:0000313" key="2">
    <source>
        <dbReference type="EMBL" id="MXU86686.1"/>
    </source>
</evidence>
<sequence length="92" mass="10502">MLLFLLYFFIRGHESCCIMIDSVLILCKSNNILYCTEKEKEQSCTGLQNHGNVCALSLTTTADKCNYTIYKKKCSIKKKLDLGQLVKQIKKS</sequence>
<protein>
    <submittedName>
        <fullName evidence="2">Putative secreted protein</fullName>
    </submittedName>
</protein>
<dbReference type="AlphaFoldDB" id="A0A6B0UE94"/>
<accession>A0A6B0UE94</accession>
<dbReference type="EMBL" id="GIFC01004603">
    <property type="protein sequence ID" value="MXU86686.1"/>
    <property type="molecule type" value="Transcribed_RNA"/>
</dbReference>
<organism evidence="2">
    <name type="scientific">Ixodes ricinus</name>
    <name type="common">Common tick</name>
    <name type="synonym">Acarus ricinus</name>
    <dbReference type="NCBI Taxonomy" id="34613"/>
    <lineage>
        <taxon>Eukaryota</taxon>
        <taxon>Metazoa</taxon>
        <taxon>Ecdysozoa</taxon>
        <taxon>Arthropoda</taxon>
        <taxon>Chelicerata</taxon>
        <taxon>Arachnida</taxon>
        <taxon>Acari</taxon>
        <taxon>Parasitiformes</taxon>
        <taxon>Ixodida</taxon>
        <taxon>Ixodoidea</taxon>
        <taxon>Ixodidae</taxon>
        <taxon>Ixodinae</taxon>
        <taxon>Ixodes</taxon>
    </lineage>
</organism>
<keyword evidence="1" id="KW-0732">Signal</keyword>
<reference evidence="2" key="1">
    <citation type="submission" date="2019-12" db="EMBL/GenBank/DDBJ databases">
        <title>An insight into the sialome of adult female Ixodes ricinus ticks feeding for 6 days.</title>
        <authorList>
            <person name="Perner J."/>
            <person name="Ribeiro J.M.C."/>
        </authorList>
    </citation>
    <scope>NUCLEOTIDE SEQUENCE</scope>
    <source>
        <strain evidence="2">Semi-engorged</strain>
        <tissue evidence="2">Salivary glands</tissue>
    </source>
</reference>
<feature type="chain" id="PRO_5025517157" evidence="1">
    <location>
        <begin position="16"/>
        <end position="92"/>
    </location>
</feature>